<sequence>MIKVSCRVGCVFSVPRRQASQPVYTLWDIWSCAPCTLTGTSTDAPASKTPFGTPERCEA</sequence>
<dbReference type="EMBL" id="AP013063">
    <property type="protein sequence ID" value="BAO34145.1"/>
    <property type="molecule type" value="Genomic_DNA"/>
</dbReference>
<dbReference type="AlphaFoldDB" id="A0AAT9EXK9"/>
<organism evidence="2">
    <name type="scientific">Serratia marcescens SM39</name>
    <dbReference type="NCBI Taxonomy" id="1334564"/>
    <lineage>
        <taxon>Bacteria</taxon>
        <taxon>Pseudomonadati</taxon>
        <taxon>Pseudomonadota</taxon>
        <taxon>Gammaproteobacteria</taxon>
        <taxon>Enterobacterales</taxon>
        <taxon>Yersiniaceae</taxon>
        <taxon>Serratia</taxon>
    </lineage>
</organism>
<protein>
    <submittedName>
        <fullName evidence="2">Uncharacterized protein</fullName>
    </submittedName>
</protein>
<proteinExistence type="predicted"/>
<name>A0AAT9EXK9_SERMA</name>
<accession>A0AAT9EXK9</accession>
<evidence type="ECO:0000256" key="1">
    <source>
        <dbReference type="SAM" id="MobiDB-lite"/>
    </source>
</evidence>
<gene>
    <name evidence="2" type="ORF">SM39_2126</name>
</gene>
<reference evidence="2" key="1">
    <citation type="journal article" date="2014" name="Genome Biol. Evol.">
        <title>Genome evolution and plasticity of Serratia marcescens, an important multidrug-resistant nosocomial pathogen.</title>
        <authorList>
            <person name="Iguchi A."/>
            <person name="Nagaya Y."/>
            <person name="Pradel E."/>
            <person name="Ooka T."/>
            <person name="Ogura Y."/>
            <person name="Katsura K."/>
            <person name="Kurokawa K."/>
            <person name="Oshima K."/>
            <person name="Hattori M."/>
            <person name="Parkhill J."/>
            <person name="Sebaihia M."/>
            <person name="Coulthurst S.J."/>
            <person name="Gotoh N."/>
            <person name="Thomson N.R."/>
            <person name="Ewbank J.J."/>
            <person name="Hayashi T."/>
        </authorList>
    </citation>
    <scope>NUCLEOTIDE SEQUENCE</scope>
    <source>
        <strain evidence="2">SM39</strain>
    </source>
</reference>
<evidence type="ECO:0000313" key="2">
    <source>
        <dbReference type="EMBL" id="BAO34145.1"/>
    </source>
</evidence>
<dbReference type="KEGG" id="smar:SM39_2126"/>
<feature type="region of interest" description="Disordered" evidence="1">
    <location>
        <begin position="40"/>
        <end position="59"/>
    </location>
</feature>